<proteinExistence type="predicted"/>
<name>A0A182JEP9_ANOAO</name>
<accession>A0A182JEP9</accession>
<protein>
    <submittedName>
        <fullName evidence="2">Uncharacterized protein</fullName>
    </submittedName>
</protein>
<feature type="compositionally biased region" description="Low complexity" evidence="1">
    <location>
        <begin position="80"/>
        <end position="92"/>
    </location>
</feature>
<dbReference type="VEuPathDB" id="VectorBase:AATE016687"/>
<feature type="compositionally biased region" description="Basic and acidic residues" evidence="1">
    <location>
        <begin position="187"/>
        <end position="203"/>
    </location>
</feature>
<dbReference type="AlphaFoldDB" id="A0A182JEP9"/>
<sequence length="240" mass="25061">MLLKVSKGDPGWEGAPRWECGGIDRATLAEKEVNSLKEKLSTTTTTTTTTSGGCPDETGMDVTAPPSLSLPLPLAMPVATTTSPTPTSSPPSMMVEQNGVAPPSPSTTPGSESGSIGVVHRPEVALSPCEKQAGGARSPTDVSVHTSDDASSGQVTEGSHHETGKDADSERHDREGIELVNNLSKSKSSEMETEGKGEQKHCNESGASTKEPVLEGRTRTMAEELSAKDREPSTETCFGQ</sequence>
<dbReference type="EnsemblMetazoa" id="AATE016687-RA">
    <property type="protein sequence ID" value="AATE016687-PA.1"/>
    <property type="gene ID" value="AATE016687"/>
</dbReference>
<feature type="compositionally biased region" description="Basic and acidic residues" evidence="1">
    <location>
        <begin position="158"/>
        <end position="177"/>
    </location>
</feature>
<organism evidence="2">
    <name type="scientific">Anopheles atroparvus</name>
    <name type="common">European mosquito</name>
    <dbReference type="NCBI Taxonomy" id="41427"/>
    <lineage>
        <taxon>Eukaryota</taxon>
        <taxon>Metazoa</taxon>
        <taxon>Ecdysozoa</taxon>
        <taxon>Arthropoda</taxon>
        <taxon>Hexapoda</taxon>
        <taxon>Insecta</taxon>
        <taxon>Pterygota</taxon>
        <taxon>Neoptera</taxon>
        <taxon>Endopterygota</taxon>
        <taxon>Diptera</taxon>
        <taxon>Nematocera</taxon>
        <taxon>Culicoidea</taxon>
        <taxon>Culicidae</taxon>
        <taxon>Anophelinae</taxon>
        <taxon>Anopheles</taxon>
    </lineage>
</organism>
<evidence type="ECO:0000313" key="2">
    <source>
        <dbReference type="EnsemblMetazoa" id="AATE016687-PA.1"/>
    </source>
</evidence>
<evidence type="ECO:0000256" key="1">
    <source>
        <dbReference type="SAM" id="MobiDB-lite"/>
    </source>
</evidence>
<reference evidence="2" key="1">
    <citation type="submission" date="2022-08" db="UniProtKB">
        <authorList>
            <consortium name="EnsemblMetazoa"/>
        </authorList>
    </citation>
    <scope>IDENTIFICATION</scope>
    <source>
        <strain evidence="2">EBRO</strain>
    </source>
</reference>
<feature type="region of interest" description="Disordered" evidence="1">
    <location>
        <begin position="35"/>
        <end position="217"/>
    </location>
</feature>
<feature type="compositionally biased region" description="Polar residues" evidence="1">
    <location>
        <begin position="140"/>
        <end position="157"/>
    </location>
</feature>